<evidence type="ECO:0000313" key="2">
    <source>
        <dbReference type="Proteomes" id="UP001396334"/>
    </source>
</evidence>
<accession>A0ABR2RH79</accession>
<name>A0ABR2RH79_9ROSI</name>
<dbReference type="Proteomes" id="UP001396334">
    <property type="component" value="Unassembled WGS sequence"/>
</dbReference>
<keyword evidence="2" id="KW-1185">Reference proteome</keyword>
<protein>
    <submittedName>
        <fullName evidence="1">Uncharacterized protein</fullName>
    </submittedName>
</protein>
<evidence type="ECO:0000313" key="1">
    <source>
        <dbReference type="EMBL" id="KAK9012158.1"/>
    </source>
</evidence>
<proteinExistence type="predicted"/>
<sequence length="78" mass="8195">MGGRRPEEACARGGDGSAKVAPPSLLFPLTLGTLLGNIFKGGRPCASWWVVASGHRAEVGSWSSDELIELGVSWIELS</sequence>
<gene>
    <name evidence="1" type="ORF">V6N11_040227</name>
</gene>
<dbReference type="EMBL" id="JBBPBN010000022">
    <property type="protein sequence ID" value="KAK9012158.1"/>
    <property type="molecule type" value="Genomic_DNA"/>
</dbReference>
<organism evidence="1 2">
    <name type="scientific">Hibiscus sabdariffa</name>
    <name type="common">roselle</name>
    <dbReference type="NCBI Taxonomy" id="183260"/>
    <lineage>
        <taxon>Eukaryota</taxon>
        <taxon>Viridiplantae</taxon>
        <taxon>Streptophyta</taxon>
        <taxon>Embryophyta</taxon>
        <taxon>Tracheophyta</taxon>
        <taxon>Spermatophyta</taxon>
        <taxon>Magnoliopsida</taxon>
        <taxon>eudicotyledons</taxon>
        <taxon>Gunneridae</taxon>
        <taxon>Pentapetalae</taxon>
        <taxon>rosids</taxon>
        <taxon>malvids</taxon>
        <taxon>Malvales</taxon>
        <taxon>Malvaceae</taxon>
        <taxon>Malvoideae</taxon>
        <taxon>Hibiscus</taxon>
    </lineage>
</organism>
<comment type="caution">
    <text evidence="1">The sequence shown here is derived from an EMBL/GenBank/DDBJ whole genome shotgun (WGS) entry which is preliminary data.</text>
</comment>
<reference evidence="1 2" key="1">
    <citation type="journal article" date="2024" name="G3 (Bethesda)">
        <title>Genome assembly of Hibiscus sabdariffa L. provides insights into metabolisms of medicinal natural products.</title>
        <authorList>
            <person name="Kim T."/>
        </authorList>
    </citation>
    <scope>NUCLEOTIDE SEQUENCE [LARGE SCALE GENOMIC DNA]</scope>
    <source>
        <strain evidence="1">TK-2024</strain>
        <tissue evidence="1">Old leaves</tissue>
    </source>
</reference>